<feature type="compositionally biased region" description="Basic residues" evidence="1">
    <location>
        <begin position="69"/>
        <end position="79"/>
    </location>
</feature>
<reference evidence="2 3" key="1">
    <citation type="submission" date="2016-03" db="EMBL/GenBank/DDBJ databases">
        <title>Trachymyrmex septentrionalis WGS genome.</title>
        <authorList>
            <person name="Nygaard S."/>
            <person name="Hu H."/>
            <person name="Boomsma J."/>
            <person name="Zhang G."/>
        </authorList>
    </citation>
    <scope>NUCLEOTIDE SEQUENCE [LARGE SCALE GENOMIC DNA]</scope>
    <source>
        <strain evidence="2">Tsep2-gDNA-1</strain>
        <tissue evidence="2">Whole body</tissue>
    </source>
</reference>
<dbReference type="Proteomes" id="UP000078541">
    <property type="component" value="Unassembled WGS sequence"/>
</dbReference>
<evidence type="ECO:0000313" key="3">
    <source>
        <dbReference type="Proteomes" id="UP000078541"/>
    </source>
</evidence>
<dbReference type="AlphaFoldDB" id="A0A151JT91"/>
<protein>
    <submittedName>
        <fullName evidence="2">Uncharacterized protein</fullName>
    </submittedName>
</protein>
<evidence type="ECO:0000313" key="2">
    <source>
        <dbReference type="EMBL" id="KYN31640.1"/>
    </source>
</evidence>
<accession>A0A151JT91</accession>
<dbReference type="EMBL" id="KQ981972">
    <property type="protein sequence ID" value="KYN31640.1"/>
    <property type="molecule type" value="Genomic_DNA"/>
</dbReference>
<sequence>MAGAPKRNLIVVEWTRSRTLRAPPRYPRRRARAERRPGIAMAPISSMRDASRRPRKGTSQIRDVISREKSRRKDGHRVV</sequence>
<evidence type="ECO:0000256" key="1">
    <source>
        <dbReference type="SAM" id="MobiDB-lite"/>
    </source>
</evidence>
<keyword evidence="3" id="KW-1185">Reference proteome</keyword>
<name>A0A151JT91_9HYME</name>
<organism evidence="2 3">
    <name type="scientific">Trachymyrmex septentrionalis</name>
    <dbReference type="NCBI Taxonomy" id="34720"/>
    <lineage>
        <taxon>Eukaryota</taxon>
        <taxon>Metazoa</taxon>
        <taxon>Ecdysozoa</taxon>
        <taxon>Arthropoda</taxon>
        <taxon>Hexapoda</taxon>
        <taxon>Insecta</taxon>
        <taxon>Pterygota</taxon>
        <taxon>Neoptera</taxon>
        <taxon>Endopterygota</taxon>
        <taxon>Hymenoptera</taxon>
        <taxon>Apocrita</taxon>
        <taxon>Aculeata</taxon>
        <taxon>Formicoidea</taxon>
        <taxon>Formicidae</taxon>
        <taxon>Myrmicinae</taxon>
        <taxon>Trachymyrmex</taxon>
    </lineage>
</organism>
<feature type="region of interest" description="Disordered" evidence="1">
    <location>
        <begin position="23"/>
        <end position="79"/>
    </location>
</feature>
<gene>
    <name evidence="2" type="ORF">ALC56_14042</name>
</gene>
<proteinExistence type="predicted"/>